<protein>
    <submittedName>
        <fullName evidence="1">Uncharacterized protein</fullName>
    </submittedName>
</protein>
<dbReference type="InParanoid" id="F4R6U9"/>
<sequence length="174" mass="20997">MYVLNYQVSSALFAALAIRSEQYHKKVCLLNETLRINNLMYQWTESFKSKFISNFLDQLENHMIASKHITFQPRSIPTDHEYHKQEADWIMMDYMNAYGLREFKSLPKTLYSLKFDRSDFDSQIEEPRLASKFIFFNEFILDSSQFKLTQEQKSKLLDTRCWWSYWWSIALQPL</sequence>
<dbReference type="AlphaFoldDB" id="F4R6U9"/>
<proteinExistence type="predicted"/>
<dbReference type="EMBL" id="GL883091">
    <property type="protein sequence ID" value="EGG12390.1"/>
    <property type="molecule type" value="Genomic_DNA"/>
</dbReference>
<dbReference type="Proteomes" id="UP000001072">
    <property type="component" value="Unassembled WGS sequence"/>
</dbReference>
<dbReference type="GeneID" id="18929277"/>
<reference evidence="2" key="1">
    <citation type="journal article" date="2011" name="Proc. Natl. Acad. Sci. U.S.A.">
        <title>Obligate biotrophy features unraveled by the genomic analysis of rust fungi.</title>
        <authorList>
            <person name="Duplessis S."/>
            <person name="Cuomo C.A."/>
            <person name="Lin Y.-C."/>
            <person name="Aerts A."/>
            <person name="Tisserant E."/>
            <person name="Veneault-Fourrey C."/>
            <person name="Joly D.L."/>
            <person name="Hacquard S."/>
            <person name="Amselem J."/>
            <person name="Cantarel B.L."/>
            <person name="Chiu R."/>
            <person name="Coutinho P.M."/>
            <person name="Feau N."/>
            <person name="Field M."/>
            <person name="Frey P."/>
            <person name="Gelhaye E."/>
            <person name="Goldberg J."/>
            <person name="Grabherr M.G."/>
            <person name="Kodira C.D."/>
            <person name="Kohler A."/>
            <person name="Kuees U."/>
            <person name="Lindquist E.A."/>
            <person name="Lucas S.M."/>
            <person name="Mago R."/>
            <person name="Mauceli E."/>
            <person name="Morin E."/>
            <person name="Murat C."/>
            <person name="Pangilinan J.L."/>
            <person name="Park R."/>
            <person name="Pearson M."/>
            <person name="Quesneville H."/>
            <person name="Rouhier N."/>
            <person name="Sakthikumar S."/>
            <person name="Salamov A.A."/>
            <person name="Schmutz J."/>
            <person name="Selles B."/>
            <person name="Shapiro H."/>
            <person name="Tanguay P."/>
            <person name="Tuskan G.A."/>
            <person name="Henrissat B."/>
            <person name="Van de Peer Y."/>
            <person name="Rouze P."/>
            <person name="Ellis J.G."/>
            <person name="Dodds P.N."/>
            <person name="Schein J.E."/>
            <person name="Zhong S."/>
            <person name="Hamelin R.C."/>
            <person name="Grigoriev I.V."/>
            <person name="Szabo L.J."/>
            <person name="Martin F."/>
        </authorList>
    </citation>
    <scope>NUCLEOTIDE SEQUENCE [LARGE SCALE GENOMIC DNA]</scope>
    <source>
        <strain evidence="2">98AG31 / pathotype 3-4-7</strain>
    </source>
</reference>
<dbReference type="KEGG" id="mlr:MELLADRAFT_59041"/>
<keyword evidence="2" id="KW-1185">Reference proteome</keyword>
<evidence type="ECO:0000313" key="1">
    <source>
        <dbReference type="EMBL" id="EGG12390.1"/>
    </source>
</evidence>
<dbReference type="VEuPathDB" id="FungiDB:MELLADRAFT_59041"/>
<organism evidence="2">
    <name type="scientific">Melampsora larici-populina (strain 98AG31 / pathotype 3-4-7)</name>
    <name type="common">Poplar leaf rust fungus</name>
    <dbReference type="NCBI Taxonomy" id="747676"/>
    <lineage>
        <taxon>Eukaryota</taxon>
        <taxon>Fungi</taxon>
        <taxon>Dikarya</taxon>
        <taxon>Basidiomycota</taxon>
        <taxon>Pucciniomycotina</taxon>
        <taxon>Pucciniomycetes</taxon>
        <taxon>Pucciniales</taxon>
        <taxon>Melampsoraceae</taxon>
        <taxon>Melampsora</taxon>
    </lineage>
</organism>
<evidence type="ECO:0000313" key="2">
    <source>
        <dbReference type="Proteomes" id="UP000001072"/>
    </source>
</evidence>
<gene>
    <name evidence="1" type="ORF">MELLADRAFT_59041</name>
</gene>
<accession>F4R6U9</accession>
<dbReference type="RefSeq" id="XP_007404765.1">
    <property type="nucleotide sequence ID" value="XM_007404703.1"/>
</dbReference>
<dbReference type="HOGENOM" id="CLU_1540389_0_0_1"/>
<name>F4R6U9_MELLP</name>